<feature type="compositionally biased region" description="Polar residues" evidence="3">
    <location>
        <begin position="146"/>
        <end position="159"/>
    </location>
</feature>
<dbReference type="Proteomes" id="UP000694888">
    <property type="component" value="Unplaced"/>
</dbReference>
<feature type="compositionally biased region" description="Polar residues" evidence="3">
    <location>
        <begin position="167"/>
        <end position="177"/>
    </location>
</feature>
<dbReference type="SUPFAM" id="SSF55550">
    <property type="entry name" value="SH2 domain"/>
    <property type="match status" value="1"/>
</dbReference>
<protein>
    <submittedName>
        <fullName evidence="6 7">Uncharacterized protein LOC101858879 isoform X1</fullName>
    </submittedName>
</protein>
<dbReference type="InterPro" id="IPR036860">
    <property type="entry name" value="SH2_dom_sf"/>
</dbReference>
<accession>A0ABM1A678</accession>
<feature type="region of interest" description="Disordered" evidence="3">
    <location>
        <begin position="448"/>
        <end position="518"/>
    </location>
</feature>
<name>A0ABM1A678_APLCA</name>
<evidence type="ECO:0000313" key="8">
    <source>
        <dbReference type="RefSeq" id="XP_012941596.1"/>
    </source>
</evidence>
<organism evidence="5 9">
    <name type="scientific">Aplysia californica</name>
    <name type="common">California sea hare</name>
    <dbReference type="NCBI Taxonomy" id="6500"/>
    <lineage>
        <taxon>Eukaryota</taxon>
        <taxon>Metazoa</taxon>
        <taxon>Spiralia</taxon>
        <taxon>Lophotrochozoa</taxon>
        <taxon>Mollusca</taxon>
        <taxon>Gastropoda</taxon>
        <taxon>Heterobranchia</taxon>
        <taxon>Euthyneura</taxon>
        <taxon>Tectipleura</taxon>
        <taxon>Aplysiida</taxon>
        <taxon>Aplysioidea</taxon>
        <taxon>Aplysiidae</taxon>
        <taxon>Aplysia</taxon>
    </lineage>
</organism>
<dbReference type="InterPro" id="IPR000980">
    <property type="entry name" value="SH2"/>
</dbReference>
<sequence length="638" mass="71181">MMAKQMSDTKKEFVQKYMLDEYSRAIPTKALAGTGRGASLGEYCEPIDSKNLYKKKPGEDDINSDSDNGYADPQVFDFYLFLIDAVNVKKPLSRNPSKEEEGDVYELAQQAVSDYDVPPPVTKSQGRQRSSSPRKPSPKPRGSQVRRVSQDVTPPSLQNDHGKNGPPKNTRNSSPNVLQGPEVPVQSEFHDLEIQPERRRPGKKVVEIEYEVASAIRPGKAELSASRVAASPKTKNPLSKSNSSADSSVSVSSSLHHSASAGSRHPGHSSSPAHRKPHHPGRPDMQFSMSQPAPQPPKGAAEGVYEEPWDLKVKRLKQEQEEKMSKKLLKQAAVEQKLVNQPDTSIPVYEQAWDSAAQQRKLEERLNFARSLSTSSQTSETDIFHDALEAVPAQKGEPGTVQGLPPTTDSAGVLKPLPMDTYEDAWDLKNSVLDQQIRKMQIHASATYEEPWDRSKQQEQLQAKFQKVTPQNQKRAPQRSSSEVQEPTSEGADSKSSLVRGKFHSVDENKVKSKSKGCNIGQRINPMIPLVNQNWFHGNISRDDAEKMLCVCKEGSYIVRISSDRKSYSLSIKSSKQYIHVQIEELNMSDGTVRYILGKNSKEFPSIPEMIDHYTHHRVPLKGAEHITLLHPVECKWS</sequence>
<dbReference type="GeneID" id="101858879"/>
<dbReference type="PROSITE" id="PS50001">
    <property type="entry name" value="SH2"/>
    <property type="match status" value="1"/>
</dbReference>
<dbReference type="Gene3D" id="3.30.505.10">
    <property type="entry name" value="SH2 domain"/>
    <property type="match status" value="1"/>
</dbReference>
<dbReference type="PANTHER" id="PTHR15127:SF32">
    <property type="entry name" value="HEAVYWEIGHT, ISOFORM A"/>
    <property type="match status" value="1"/>
</dbReference>
<feature type="compositionally biased region" description="Basic and acidic residues" evidence="3">
    <location>
        <begin position="188"/>
        <end position="207"/>
    </location>
</feature>
<feature type="compositionally biased region" description="Low complexity" evidence="3">
    <location>
        <begin position="123"/>
        <end position="134"/>
    </location>
</feature>
<evidence type="ECO:0000313" key="9">
    <source>
        <dbReference type="RefSeq" id="XP_012941597.1"/>
    </source>
</evidence>
<evidence type="ECO:0000256" key="3">
    <source>
        <dbReference type="SAM" id="MobiDB-lite"/>
    </source>
</evidence>
<gene>
    <name evidence="6 7 8 9 10" type="primary">LOC101858879</name>
</gene>
<dbReference type="SMART" id="SM00252">
    <property type="entry name" value="SH2"/>
    <property type="match status" value="1"/>
</dbReference>
<proteinExistence type="predicted"/>
<feature type="compositionally biased region" description="Low complexity" evidence="3">
    <location>
        <begin position="239"/>
        <end position="263"/>
    </location>
</feature>
<dbReference type="RefSeq" id="XP_012941597.1">
    <property type="nucleotide sequence ID" value="XM_013086143.2"/>
</dbReference>
<evidence type="ECO:0000313" key="10">
    <source>
        <dbReference type="RefSeq" id="XP_035827347.1"/>
    </source>
</evidence>
<feature type="region of interest" description="Disordered" evidence="3">
    <location>
        <begin position="392"/>
        <end position="416"/>
    </location>
</feature>
<dbReference type="PANTHER" id="PTHR15127">
    <property type="entry name" value="HEAVYWEIGHT, ISOFORM A"/>
    <property type="match status" value="1"/>
</dbReference>
<evidence type="ECO:0000313" key="6">
    <source>
        <dbReference type="RefSeq" id="XP_012941594.1"/>
    </source>
</evidence>
<evidence type="ECO:0000256" key="2">
    <source>
        <dbReference type="PROSITE-ProRule" id="PRU00191"/>
    </source>
</evidence>
<feature type="domain" description="SH2" evidence="4">
    <location>
        <begin position="535"/>
        <end position="633"/>
    </location>
</feature>
<evidence type="ECO:0000313" key="5">
    <source>
        <dbReference type="Proteomes" id="UP000694888"/>
    </source>
</evidence>
<dbReference type="RefSeq" id="XP_012941595.1">
    <property type="nucleotide sequence ID" value="XM_013086141.2"/>
</dbReference>
<evidence type="ECO:0000256" key="1">
    <source>
        <dbReference type="ARBA" id="ARBA00022999"/>
    </source>
</evidence>
<evidence type="ECO:0000313" key="7">
    <source>
        <dbReference type="RefSeq" id="XP_012941595.1"/>
    </source>
</evidence>
<dbReference type="RefSeq" id="XP_035827347.1">
    <property type="nucleotide sequence ID" value="XM_035971454.1"/>
</dbReference>
<feature type="region of interest" description="Disordered" evidence="3">
    <location>
        <begin position="111"/>
        <end position="307"/>
    </location>
</feature>
<reference evidence="6 7" key="1">
    <citation type="submission" date="2025-05" db="UniProtKB">
        <authorList>
            <consortium name="RefSeq"/>
        </authorList>
    </citation>
    <scope>IDENTIFICATION</scope>
</reference>
<dbReference type="InterPro" id="IPR051846">
    <property type="entry name" value="SH2_domain_adapters"/>
</dbReference>
<keyword evidence="1 2" id="KW-0727">SH2 domain</keyword>
<feature type="compositionally biased region" description="Polar residues" evidence="3">
    <location>
        <begin position="458"/>
        <end position="488"/>
    </location>
</feature>
<keyword evidence="5" id="KW-1185">Reference proteome</keyword>
<dbReference type="RefSeq" id="XP_012941596.1">
    <property type="nucleotide sequence ID" value="XM_013086142.2"/>
</dbReference>
<dbReference type="RefSeq" id="XP_012941594.1">
    <property type="nucleotide sequence ID" value="XM_013086140.2"/>
</dbReference>
<evidence type="ECO:0000259" key="4">
    <source>
        <dbReference type="PROSITE" id="PS50001"/>
    </source>
</evidence>
<dbReference type="PRINTS" id="PR00401">
    <property type="entry name" value="SH2DOMAIN"/>
</dbReference>
<dbReference type="Pfam" id="PF00017">
    <property type="entry name" value="SH2"/>
    <property type="match status" value="1"/>
</dbReference>